<dbReference type="OrthoDB" id="1539668at2"/>
<evidence type="ECO:0000313" key="1">
    <source>
        <dbReference type="EMBL" id="PWN06098.1"/>
    </source>
</evidence>
<evidence type="ECO:0000313" key="2">
    <source>
        <dbReference type="Proteomes" id="UP000245533"/>
    </source>
</evidence>
<proteinExistence type="predicted"/>
<keyword evidence="2" id="KW-1185">Reference proteome</keyword>
<gene>
    <name evidence="1" type="ORF">DDZ15_09600</name>
</gene>
<dbReference type="AlphaFoldDB" id="A0A316TQM9"/>
<sequence>MTEEIRLTRDIHNFVRDHMCWEESLRLLDEIVESEEWIQHLEIDMLLYEMASKEQELRAVKPSIPEFLLRRRAF</sequence>
<dbReference type="Proteomes" id="UP000245533">
    <property type="component" value="Unassembled WGS sequence"/>
</dbReference>
<protein>
    <submittedName>
        <fullName evidence="1">Uncharacterized protein</fullName>
    </submittedName>
</protein>
<dbReference type="RefSeq" id="WP_109646891.1">
    <property type="nucleotide sequence ID" value="NZ_QGGB01000007.1"/>
</dbReference>
<dbReference type="EMBL" id="QGGB01000007">
    <property type="protein sequence ID" value="PWN06098.1"/>
    <property type="molecule type" value="Genomic_DNA"/>
</dbReference>
<accession>A0A316TQM9</accession>
<organism evidence="1 2">
    <name type="scientific">Rhodohalobacter mucosus</name>
    <dbReference type="NCBI Taxonomy" id="2079485"/>
    <lineage>
        <taxon>Bacteria</taxon>
        <taxon>Pseudomonadati</taxon>
        <taxon>Balneolota</taxon>
        <taxon>Balneolia</taxon>
        <taxon>Balneolales</taxon>
        <taxon>Balneolaceae</taxon>
        <taxon>Rhodohalobacter</taxon>
    </lineage>
</organism>
<comment type="caution">
    <text evidence="1">The sequence shown here is derived from an EMBL/GenBank/DDBJ whole genome shotgun (WGS) entry which is preliminary data.</text>
</comment>
<reference evidence="1 2" key="1">
    <citation type="submission" date="2018-05" db="EMBL/GenBank/DDBJ databases">
        <title>Rhodohalobacter halophilus gen. nov., sp. nov., a moderately halophilic member of the family Balneolaceae.</title>
        <authorList>
            <person name="Liu Z.-W."/>
        </authorList>
    </citation>
    <scope>NUCLEOTIDE SEQUENCE [LARGE SCALE GENOMIC DNA]</scope>
    <source>
        <strain evidence="1 2">8A47</strain>
    </source>
</reference>
<name>A0A316TQM9_9BACT</name>